<evidence type="ECO:0000256" key="9">
    <source>
        <dbReference type="SAM" id="Phobius"/>
    </source>
</evidence>
<evidence type="ECO:0000256" key="6">
    <source>
        <dbReference type="ARBA" id="ARBA00022777"/>
    </source>
</evidence>
<keyword evidence="9" id="KW-1133">Transmembrane helix</keyword>
<name>A0A6N7Z7B5_9PSEU</name>
<proteinExistence type="predicted"/>
<keyword evidence="4" id="KW-0808">Transferase</keyword>
<feature type="domain" description="Histidine kinase/HSP90-like ATPase" evidence="10">
    <location>
        <begin position="299"/>
        <end position="387"/>
    </location>
</feature>
<dbReference type="SUPFAM" id="SSF55874">
    <property type="entry name" value="ATPase domain of HSP90 chaperone/DNA topoisomerase II/histidine kinase"/>
    <property type="match status" value="1"/>
</dbReference>
<keyword evidence="5" id="KW-0547">Nucleotide-binding</keyword>
<comment type="catalytic activity">
    <reaction evidence="1">
        <text>ATP + protein L-histidine = ADP + protein N-phospho-L-histidine.</text>
        <dbReference type="EC" id="2.7.13.3"/>
    </reaction>
</comment>
<evidence type="ECO:0000259" key="11">
    <source>
        <dbReference type="Pfam" id="PF07730"/>
    </source>
</evidence>
<dbReference type="GO" id="GO:0000155">
    <property type="term" value="F:phosphorelay sensor kinase activity"/>
    <property type="evidence" value="ECO:0007669"/>
    <property type="project" value="InterPro"/>
</dbReference>
<evidence type="ECO:0000313" key="13">
    <source>
        <dbReference type="Proteomes" id="UP000440096"/>
    </source>
</evidence>
<feature type="domain" description="Signal transduction histidine kinase subgroup 3 dimerisation and phosphoacceptor" evidence="11">
    <location>
        <begin position="191"/>
        <end position="255"/>
    </location>
</feature>
<dbReference type="OrthoDB" id="3823481at2"/>
<gene>
    <name evidence="12" type="ORF">GKO32_23585</name>
</gene>
<keyword evidence="9" id="KW-0812">Transmembrane</keyword>
<keyword evidence="13" id="KW-1185">Reference proteome</keyword>
<dbReference type="PANTHER" id="PTHR24421:SF10">
    <property type="entry name" value="NITRATE_NITRITE SENSOR PROTEIN NARQ"/>
    <property type="match status" value="1"/>
</dbReference>
<evidence type="ECO:0000256" key="5">
    <source>
        <dbReference type="ARBA" id="ARBA00022741"/>
    </source>
</evidence>
<feature type="transmembrane region" description="Helical" evidence="9">
    <location>
        <begin position="39"/>
        <end position="63"/>
    </location>
</feature>
<keyword evidence="8" id="KW-0902">Two-component regulatory system</keyword>
<keyword evidence="9" id="KW-0472">Membrane</keyword>
<evidence type="ECO:0000256" key="7">
    <source>
        <dbReference type="ARBA" id="ARBA00022840"/>
    </source>
</evidence>
<feature type="transmembrane region" description="Helical" evidence="9">
    <location>
        <begin position="70"/>
        <end position="95"/>
    </location>
</feature>
<evidence type="ECO:0000256" key="8">
    <source>
        <dbReference type="ARBA" id="ARBA00023012"/>
    </source>
</evidence>
<dbReference type="Gene3D" id="1.20.5.1930">
    <property type="match status" value="1"/>
</dbReference>
<dbReference type="EC" id="2.7.13.3" evidence="2"/>
<dbReference type="Gene3D" id="3.30.565.10">
    <property type="entry name" value="Histidine kinase-like ATPase, C-terminal domain"/>
    <property type="match status" value="1"/>
</dbReference>
<dbReference type="Pfam" id="PF07730">
    <property type="entry name" value="HisKA_3"/>
    <property type="match status" value="1"/>
</dbReference>
<feature type="transmembrane region" description="Helical" evidence="9">
    <location>
        <begin position="12"/>
        <end position="33"/>
    </location>
</feature>
<keyword evidence="7" id="KW-0067">ATP-binding</keyword>
<evidence type="ECO:0000256" key="2">
    <source>
        <dbReference type="ARBA" id="ARBA00012438"/>
    </source>
</evidence>
<dbReference type="InterPro" id="IPR050482">
    <property type="entry name" value="Sensor_HK_TwoCompSys"/>
</dbReference>
<evidence type="ECO:0000313" key="12">
    <source>
        <dbReference type="EMBL" id="MTD56930.1"/>
    </source>
</evidence>
<organism evidence="12 13">
    <name type="scientific">Amycolatopsis pithecellobii</name>
    <dbReference type="NCBI Taxonomy" id="664692"/>
    <lineage>
        <taxon>Bacteria</taxon>
        <taxon>Bacillati</taxon>
        <taxon>Actinomycetota</taxon>
        <taxon>Actinomycetes</taxon>
        <taxon>Pseudonocardiales</taxon>
        <taxon>Pseudonocardiaceae</taxon>
        <taxon>Amycolatopsis</taxon>
    </lineage>
</organism>
<evidence type="ECO:0000256" key="3">
    <source>
        <dbReference type="ARBA" id="ARBA00022553"/>
    </source>
</evidence>
<feature type="transmembrane region" description="Helical" evidence="9">
    <location>
        <begin position="153"/>
        <end position="173"/>
    </location>
</feature>
<keyword evidence="6 12" id="KW-0418">Kinase</keyword>
<dbReference type="Proteomes" id="UP000440096">
    <property type="component" value="Unassembled WGS sequence"/>
</dbReference>
<dbReference type="AlphaFoldDB" id="A0A6N7Z7B5"/>
<comment type="caution">
    <text evidence="12">The sequence shown here is derived from an EMBL/GenBank/DDBJ whole genome shotgun (WGS) entry which is preliminary data.</text>
</comment>
<dbReference type="RefSeq" id="WP_154759074.1">
    <property type="nucleotide sequence ID" value="NZ_WMBA01000041.1"/>
</dbReference>
<keyword evidence="3" id="KW-0597">Phosphoprotein</keyword>
<evidence type="ECO:0000256" key="1">
    <source>
        <dbReference type="ARBA" id="ARBA00000085"/>
    </source>
</evidence>
<dbReference type="GO" id="GO:0005524">
    <property type="term" value="F:ATP binding"/>
    <property type="evidence" value="ECO:0007669"/>
    <property type="project" value="UniProtKB-KW"/>
</dbReference>
<dbReference type="EMBL" id="WMBA01000041">
    <property type="protein sequence ID" value="MTD56930.1"/>
    <property type="molecule type" value="Genomic_DNA"/>
</dbReference>
<dbReference type="GO" id="GO:0046983">
    <property type="term" value="F:protein dimerization activity"/>
    <property type="evidence" value="ECO:0007669"/>
    <property type="project" value="InterPro"/>
</dbReference>
<dbReference type="InterPro" id="IPR003594">
    <property type="entry name" value="HATPase_dom"/>
</dbReference>
<dbReference type="InterPro" id="IPR036890">
    <property type="entry name" value="HATPase_C_sf"/>
</dbReference>
<evidence type="ECO:0000259" key="10">
    <source>
        <dbReference type="Pfam" id="PF02518"/>
    </source>
</evidence>
<sequence>MTGRIPWTGRRGPLVAEVIALGALAALDTVLLLRSGPATGWLATIALEFAPGLGPVVAVLAVLRRRFPEHIAVVATAVSGLSLLGTGITAAIAALGQRLPPQPTGCEALAISLVVGASCHHLRPRPAIGQAVLGGLAAASAPIVRYGVGSPPALFAAVAALAWGVALAIGLVLRDADARNRVEIVEVRTAERLNLARELHDLVAHQITGLVVRVQAARRVAERQGGETTAFAEIEEAGAEALASMRRLVGTLRTEGEDLFSPPSGLTAAVDRAVPDDGSVTLDAPGDLATLTVAPEVVTTVHRLITESLTNARRHAPRATRVHVSVRHDGRGELTIEIDNDGAARAAGAGGFGLIGMAERVSALGGTVSAGPEPGGRWRVAARLPLRAG</sequence>
<protein>
    <recommendedName>
        <fullName evidence="2">histidine kinase</fullName>
        <ecNumber evidence="2">2.7.13.3</ecNumber>
    </recommendedName>
</protein>
<dbReference type="PANTHER" id="PTHR24421">
    <property type="entry name" value="NITRATE/NITRITE SENSOR PROTEIN NARX-RELATED"/>
    <property type="match status" value="1"/>
</dbReference>
<dbReference type="InterPro" id="IPR011712">
    <property type="entry name" value="Sig_transdc_His_kin_sub3_dim/P"/>
</dbReference>
<accession>A0A6N7Z7B5</accession>
<dbReference type="GO" id="GO:0016020">
    <property type="term" value="C:membrane"/>
    <property type="evidence" value="ECO:0007669"/>
    <property type="project" value="InterPro"/>
</dbReference>
<dbReference type="Pfam" id="PF02518">
    <property type="entry name" value="HATPase_c"/>
    <property type="match status" value="1"/>
</dbReference>
<evidence type="ECO:0000256" key="4">
    <source>
        <dbReference type="ARBA" id="ARBA00022679"/>
    </source>
</evidence>
<dbReference type="CDD" id="cd16917">
    <property type="entry name" value="HATPase_UhpB-NarQ-NarX-like"/>
    <property type="match status" value="1"/>
</dbReference>
<reference evidence="12 13" key="1">
    <citation type="submission" date="2019-11" db="EMBL/GenBank/DDBJ databases">
        <title>Draft genome of Amycolatopsis RM579.</title>
        <authorList>
            <person name="Duangmal K."/>
            <person name="Mingma R."/>
        </authorList>
    </citation>
    <scope>NUCLEOTIDE SEQUENCE [LARGE SCALE GENOMIC DNA]</scope>
    <source>
        <strain evidence="12 13">RM579</strain>
    </source>
</reference>